<feature type="transmembrane region" description="Helical" evidence="2">
    <location>
        <begin position="550"/>
        <end position="576"/>
    </location>
</feature>
<accession>A0A1R3KPC2</accession>
<feature type="domain" description="PGG" evidence="3">
    <location>
        <begin position="464"/>
        <end position="573"/>
    </location>
</feature>
<keyword evidence="2" id="KW-0472">Membrane</keyword>
<keyword evidence="5" id="KW-1185">Reference proteome</keyword>
<protein>
    <recommendedName>
        <fullName evidence="3">PGG domain-containing protein</fullName>
    </recommendedName>
</protein>
<feature type="compositionally biased region" description="Low complexity" evidence="1">
    <location>
        <begin position="771"/>
        <end position="782"/>
    </location>
</feature>
<evidence type="ECO:0000313" key="5">
    <source>
        <dbReference type="Proteomes" id="UP000187203"/>
    </source>
</evidence>
<gene>
    <name evidence="4" type="ORF">COLO4_05985</name>
</gene>
<dbReference type="InterPro" id="IPR036770">
    <property type="entry name" value="Ankyrin_rpt-contain_sf"/>
</dbReference>
<evidence type="ECO:0000313" key="4">
    <source>
        <dbReference type="EMBL" id="OMP08926.1"/>
    </source>
</evidence>
<dbReference type="AlphaFoldDB" id="A0A1R3KPC2"/>
<feature type="compositionally biased region" description="Low complexity" evidence="1">
    <location>
        <begin position="744"/>
        <end position="757"/>
    </location>
</feature>
<feature type="transmembrane region" description="Helical" evidence="2">
    <location>
        <begin position="506"/>
        <end position="530"/>
    </location>
</feature>
<evidence type="ECO:0000259" key="3">
    <source>
        <dbReference type="Pfam" id="PF13962"/>
    </source>
</evidence>
<sequence length="817" mass="91532">MADHQAQASDGETKFRLGRFGNVNLDDDESSADDTKDPNRKQKNAEETIKYLMEKKRQEEGENGREPDLGRYEDLWKAIVHEDWKEVKKQVKKLQESYPDALSSPITAFYETILHILVNSDSEKAHCLASEIIEKIDAEALGKTDYQHDTALSIAAYVGNTKAAKMMARKKPELLTKLNYSDDSPFHAAARFGQGKTFRSLLLVAQTSELMDDESFFSGDNGSTIVQHLISANLYGIALDMLKRYPKLGRDNLKQRKRILKQLAEKPLGFASGYKFGPWERIIYRVPRVEHIYQTKLMNEQARELVRLMCSGVVWTFDDASYALKIPVLKAASLGIREIVEEILKVFTASTMFYDDNNYNIFQLAVLHRREKVFNLIYKMGLSQKWVASYPCRNNENILHLAGKCIPSRHINGAALQMQWEMQWFKAIEKFVHPLLLEERNCERKTPREVFVDEHKELVKEGENWMRDTATSCMVVDALIIAMVFAAIIAVPGNNEKGIPSFRHETLFKVFVVADAAALFSSSFSLLLFVRILTSRYAEEDFLKALPKRLLLGLLTLIFSIATMLVASSSALIMLIDAVPGPKVTLRRSTIVPVTIMASLPVLFFIWSQSHLLIDVLLSTYRPTILCYRSFLLACSSSFDVRSLRIIRVAPIGQSKFPRTQSIGLRPSASFQTIPTSSRKSSHPISIGELGNMEVDSSHVGDVARPSPSTVGVARNLNKDLEDMNRDILSQRRAKQSTRRAELVATPAATSSAAPSTAVPPPPSVGKAPEAAQTQTALTLAQVHPQGAQPGESSSQDERPAKEGVGAEQQSKRQRRK</sequence>
<feature type="compositionally biased region" description="Basic and acidic residues" evidence="1">
    <location>
        <begin position="33"/>
        <end position="68"/>
    </location>
</feature>
<dbReference type="OrthoDB" id="995570at2759"/>
<organism evidence="4 5">
    <name type="scientific">Corchorus olitorius</name>
    <dbReference type="NCBI Taxonomy" id="93759"/>
    <lineage>
        <taxon>Eukaryota</taxon>
        <taxon>Viridiplantae</taxon>
        <taxon>Streptophyta</taxon>
        <taxon>Embryophyta</taxon>
        <taxon>Tracheophyta</taxon>
        <taxon>Spermatophyta</taxon>
        <taxon>Magnoliopsida</taxon>
        <taxon>eudicotyledons</taxon>
        <taxon>Gunneridae</taxon>
        <taxon>Pentapetalae</taxon>
        <taxon>rosids</taxon>
        <taxon>malvids</taxon>
        <taxon>Malvales</taxon>
        <taxon>Malvaceae</taxon>
        <taxon>Grewioideae</taxon>
        <taxon>Apeibeae</taxon>
        <taxon>Corchorus</taxon>
    </lineage>
</organism>
<feature type="compositionally biased region" description="Polar residues" evidence="1">
    <location>
        <begin position="1"/>
        <end position="10"/>
    </location>
</feature>
<keyword evidence="2" id="KW-0812">Transmembrane</keyword>
<dbReference type="STRING" id="93759.A0A1R3KPC2"/>
<evidence type="ECO:0000256" key="1">
    <source>
        <dbReference type="SAM" id="MobiDB-lite"/>
    </source>
</evidence>
<feature type="transmembrane region" description="Helical" evidence="2">
    <location>
        <begin position="474"/>
        <end position="494"/>
    </location>
</feature>
<feature type="transmembrane region" description="Helical" evidence="2">
    <location>
        <begin position="588"/>
        <end position="607"/>
    </location>
</feature>
<dbReference type="SUPFAM" id="SSF48403">
    <property type="entry name" value="Ankyrin repeat"/>
    <property type="match status" value="1"/>
</dbReference>
<comment type="caution">
    <text evidence="4">The sequence shown here is derived from an EMBL/GenBank/DDBJ whole genome shotgun (WGS) entry which is preliminary data.</text>
</comment>
<dbReference type="PANTHER" id="PTHR24177:SF365">
    <property type="entry name" value="ANKYRIN REPEAT-CONTAINING PROTEIN NPR4-LIKE ISOFORM X1"/>
    <property type="match status" value="1"/>
</dbReference>
<dbReference type="InterPro" id="IPR026961">
    <property type="entry name" value="PGG_dom"/>
</dbReference>
<proteinExistence type="predicted"/>
<dbReference type="Pfam" id="PF13962">
    <property type="entry name" value="PGG"/>
    <property type="match status" value="1"/>
</dbReference>
<keyword evidence="2" id="KW-1133">Transmembrane helix</keyword>
<name>A0A1R3KPC2_9ROSI</name>
<evidence type="ECO:0000256" key="2">
    <source>
        <dbReference type="SAM" id="Phobius"/>
    </source>
</evidence>
<dbReference type="PANTHER" id="PTHR24177">
    <property type="entry name" value="CASKIN"/>
    <property type="match status" value="1"/>
</dbReference>
<dbReference type="GO" id="GO:0016020">
    <property type="term" value="C:membrane"/>
    <property type="evidence" value="ECO:0007669"/>
    <property type="project" value="TreeGrafter"/>
</dbReference>
<feature type="region of interest" description="Disordered" evidence="1">
    <location>
        <begin position="731"/>
        <end position="817"/>
    </location>
</feature>
<dbReference type="EMBL" id="AWUE01012541">
    <property type="protein sequence ID" value="OMP08926.1"/>
    <property type="molecule type" value="Genomic_DNA"/>
</dbReference>
<reference evidence="5" key="1">
    <citation type="submission" date="2013-09" db="EMBL/GenBank/DDBJ databases">
        <title>Corchorus olitorius genome sequencing.</title>
        <authorList>
            <person name="Alam M."/>
            <person name="Haque M.S."/>
            <person name="Islam M.S."/>
            <person name="Emdad E.M."/>
            <person name="Islam M.M."/>
            <person name="Ahmed B."/>
            <person name="Halim A."/>
            <person name="Hossen Q.M.M."/>
            <person name="Hossain M.Z."/>
            <person name="Ahmed R."/>
            <person name="Khan M.M."/>
            <person name="Islam R."/>
            <person name="Rashid M.M."/>
            <person name="Khan S.A."/>
            <person name="Rahman M.S."/>
            <person name="Alam M."/>
            <person name="Yahiya A.S."/>
            <person name="Khan M.S."/>
            <person name="Azam M.S."/>
            <person name="Haque T."/>
            <person name="Lashkar M.Z.H."/>
            <person name="Akhand A.I."/>
            <person name="Morshed G."/>
            <person name="Roy S."/>
            <person name="Uddin K.S."/>
            <person name="Rabeya T."/>
            <person name="Hossain A.S."/>
            <person name="Chowdhury A."/>
            <person name="Snigdha A.R."/>
            <person name="Mortoza M.S."/>
            <person name="Matin S.A."/>
            <person name="Hoque S.M.E."/>
            <person name="Islam M.K."/>
            <person name="Roy D.K."/>
            <person name="Haider R."/>
            <person name="Moosa M.M."/>
            <person name="Elias S.M."/>
            <person name="Hasan A.M."/>
            <person name="Jahan S."/>
            <person name="Shafiuddin M."/>
            <person name="Mahmood N."/>
            <person name="Shommy N.S."/>
        </authorList>
    </citation>
    <scope>NUCLEOTIDE SEQUENCE [LARGE SCALE GENOMIC DNA]</scope>
    <source>
        <strain evidence="5">cv. O-4</strain>
    </source>
</reference>
<feature type="region of interest" description="Disordered" evidence="1">
    <location>
        <begin position="1"/>
        <end position="68"/>
    </location>
</feature>
<dbReference type="Gene3D" id="1.25.40.20">
    <property type="entry name" value="Ankyrin repeat-containing domain"/>
    <property type="match status" value="1"/>
</dbReference>
<dbReference type="Proteomes" id="UP000187203">
    <property type="component" value="Unassembled WGS sequence"/>
</dbReference>